<evidence type="ECO:0000256" key="1">
    <source>
        <dbReference type="SAM" id="Phobius"/>
    </source>
</evidence>
<dbReference type="InterPro" id="IPR046125">
    <property type="entry name" value="DUF6122"/>
</dbReference>
<sequence>MQILTDALTSLQPHSAVHLLLHVIVPGLVAAIWYPQHRIRAWLILLAGWLIDLDHLLADPVYAPGRCSIGFHPLHSIPAIAVYGALVVPRRTRLFGIGLLIHIALDGIDCMFM</sequence>
<keyword evidence="3" id="KW-1185">Reference proteome</keyword>
<dbReference type="EMBL" id="JAXGFP010000009">
    <property type="protein sequence ID" value="MEG3185204.1"/>
    <property type="molecule type" value="Genomic_DNA"/>
</dbReference>
<keyword evidence="1" id="KW-0472">Membrane</keyword>
<feature type="transmembrane region" description="Helical" evidence="1">
    <location>
        <begin position="16"/>
        <end position="34"/>
    </location>
</feature>
<gene>
    <name evidence="2" type="ORF">SNE34_14460</name>
</gene>
<keyword evidence="1" id="KW-1133">Transmembrane helix</keyword>
<evidence type="ECO:0000313" key="3">
    <source>
        <dbReference type="Proteomes" id="UP001355056"/>
    </source>
</evidence>
<proteinExistence type="predicted"/>
<dbReference type="RefSeq" id="WP_332618328.1">
    <property type="nucleotide sequence ID" value="NZ_JAXGFP010000009.1"/>
</dbReference>
<reference evidence="2 3" key="1">
    <citation type="journal article" date="2016" name="Int. J. Syst. Evol. Microbiol.">
        <title>Lysobacter erysipheiresistens sp. nov., an antagonist of powdery mildew, isolated from tobacco-cultivated soil.</title>
        <authorList>
            <person name="Xie B."/>
            <person name="Li T."/>
            <person name="Lin X."/>
            <person name="Wang C.J."/>
            <person name="Chen Y.J."/>
            <person name="Liu W.J."/>
            <person name="Zhao Z.W."/>
        </authorList>
    </citation>
    <scope>NUCLEOTIDE SEQUENCE [LARGE SCALE GENOMIC DNA]</scope>
    <source>
        <strain evidence="2 3">RS-LYSO-3</strain>
    </source>
</reference>
<accession>A0ABU7Z226</accession>
<dbReference type="Pfam" id="PF19617">
    <property type="entry name" value="DUF6122"/>
    <property type="match status" value="1"/>
</dbReference>
<keyword evidence="1" id="KW-0812">Transmembrane</keyword>
<feature type="transmembrane region" description="Helical" evidence="1">
    <location>
        <begin position="41"/>
        <end position="58"/>
    </location>
</feature>
<evidence type="ECO:0000313" key="2">
    <source>
        <dbReference type="EMBL" id="MEG3185204.1"/>
    </source>
</evidence>
<feature type="transmembrane region" description="Helical" evidence="1">
    <location>
        <begin position="70"/>
        <end position="88"/>
    </location>
</feature>
<protein>
    <submittedName>
        <fullName evidence="2">DUF6122 family protein</fullName>
    </submittedName>
</protein>
<organism evidence="2 3">
    <name type="scientific">Novilysobacter erysipheiresistens</name>
    <dbReference type="NCBI Taxonomy" id="1749332"/>
    <lineage>
        <taxon>Bacteria</taxon>
        <taxon>Pseudomonadati</taxon>
        <taxon>Pseudomonadota</taxon>
        <taxon>Gammaproteobacteria</taxon>
        <taxon>Lysobacterales</taxon>
        <taxon>Lysobacteraceae</taxon>
        <taxon>Novilysobacter</taxon>
    </lineage>
</organism>
<name>A0ABU7Z226_9GAMM</name>
<comment type="caution">
    <text evidence="2">The sequence shown here is derived from an EMBL/GenBank/DDBJ whole genome shotgun (WGS) entry which is preliminary data.</text>
</comment>
<dbReference type="Proteomes" id="UP001355056">
    <property type="component" value="Unassembled WGS sequence"/>
</dbReference>